<dbReference type="InterPro" id="IPR006148">
    <property type="entry name" value="Glc/Gal-6P_isomerase"/>
</dbReference>
<feature type="active site" description="For ring-opening step" evidence="4">
    <location>
        <position position="129"/>
    </location>
</feature>
<feature type="active site" description="Proton acceptor; for ring-opening step" evidence="4">
    <location>
        <position position="131"/>
    </location>
</feature>
<comment type="caution">
    <text evidence="4">Lacks conserved residue(s) required for the propagation of feature annotation.</text>
</comment>
<dbReference type="GO" id="GO:0005737">
    <property type="term" value="C:cytoplasm"/>
    <property type="evidence" value="ECO:0007669"/>
    <property type="project" value="TreeGrafter"/>
</dbReference>
<dbReference type="GO" id="GO:0005975">
    <property type="term" value="P:carbohydrate metabolic process"/>
    <property type="evidence" value="ECO:0007669"/>
    <property type="project" value="InterPro"/>
</dbReference>
<feature type="active site" description="For ring-opening step" evidence="4">
    <location>
        <position position="136"/>
    </location>
</feature>
<name>A0A023CZK4_9LACO</name>
<dbReference type="FunFam" id="3.40.50.1360:FF:000003">
    <property type="entry name" value="Glucosamine-6-phosphate deaminase"/>
    <property type="match status" value="1"/>
</dbReference>
<keyword evidence="3 4" id="KW-0119">Carbohydrate metabolism</keyword>
<comment type="pathway">
    <text evidence="4">Amino-sugar metabolism; N-acetylneuraminate degradation; D-fructose 6-phosphate from N-acetylneuraminate: step 5/5.</text>
</comment>
<dbReference type="NCBIfam" id="TIGR00502">
    <property type="entry name" value="nagB"/>
    <property type="match status" value="1"/>
</dbReference>
<comment type="catalytic activity">
    <reaction evidence="1 4">
        <text>alpha-D-glucosamine 6-phosphate + H2O = beta-D-fructose 6-phosphate + NH4(+)</text>
        <dbReference type="Rhea" id="RHEA:12172"/>
        <dbReference type="ChEBI" id="CHEBI:15377"/>
        <dbReference type="ChEBI" id="CHEBI:28938"/>
        <dbReference type="ChEBI" id="CHEBI:57634"/>
        <dbReference type="ChEBI" id="CHEBI:75989"/>
        <dbReference type="EC" id="3.5.99.6"/>
    </reaction>
</comment>
<dbReference type="GO" id="GO:0006046">
    <property type="term" value="P:N-acetylglucosamine catabolic process"/>
    <property type="evidence" value="ECO:0007669"/>
    <property type="project" value="UniProtKB-UniRule"/>
</dbReference>
<feature type="domain" description="Glucosamine/galactosamine-6-phosphate isomerase" evidence="5">
    <location>
        <begin position="21"/>
        <end position="222"/>
    </location>
</feature>
<comment type="caution">
    <text evidence="6">The sequence shown here is derived from an EMBL/GenBank/DDBJ whole genome shotgun (WGS) entry which is preliminary data.</text>
</comment>
<accession>A0A023CZK4</accession>
<dbReference type="SUPFAM" id="SSF100950">
    <property type="entry name" value="NagB/RpiA/CoA transferase-like"/>
    <property type="match status" value="1"/>
</dbReference>
<sequence length="236" mass="26272">MKISIVKDKNQGGQLAYNFFKEELDRNSQAVFGLATGSTPLTTYEVLVRSDLDFSNSISINLDEYVGLAADHPQSYKHYMWKNLFQYKPFQHSYLPDGEAADEKSEISRYDSILEKNPIDLQLLGIGRNGHIGFNEPGTSFNLKTHKVELTESTIAANARFFDEVRDVPRYAYSMGIGSILKSKRIILEAFGASKAQAVKDMIEGPVSQQCPASALQTHSDVTVILDEAAAQKLNK</sequence>
<dbReference type="InterPro" id="IPR018321">
    <property type="entry name" value="Glucosamine6P_isomerase_CS"/>
</dbReference>
<dbReference type="InterPro" id="IPR037171">
    <property type="entry name" value="NagB/RpiA_transferase-like"/>
</dbReference>
<evidence type="ECO:0000256" key="3">
    <source>
        <dbReference type="ARBA" id="ARBA00023277"/>
    </source>
</evidence>
<organism evidence="6 7">
    <name type="scientific">Liquorilactobacillus sucicola DSM 21376 = JCM 15457</name>
    <dbReference type="NCBI Taxonomy" id="1423806"/>
    <lineage>
        <taxon>Bacteria</taxon>
        <taxon>Bacillati</taxon>
        <taxon>Bacillota</taxon>
        <taxon>Bacilli</taxon>
        <taxon>Lactobacillales</taxon>
        <taxon>Lactobacillaceae</taxon>
        <taxon>Liquorilactobacillus</taxon>
    </lineage>
</organism>
<dbReference type="eggNOG" id="COG0363">
    <property type="taxonomic scope" value="Bacteria"/>
</dbReference>
<dbReference type="EMBL" id="AYZF01000007">
    <property type="protein sequence ID" value="KRN07217.1"/>
    <property type="molecule type" value="Genomic_DNA"/>
</dbReference>
<keyword evidence="6" id="KW-0413">Isomerase</keyword>
<comment type="function">
    <text evidence="4">Catalyzes the reversible isomerization-deamination of glucosamine 6-phosphate (GlcN6P) to form fructose 6-phosphate (Fru6P) and ammonium ion.</text>
</comment>
<comment type="similarity">
    <text evidence="4">Belongs to the glucosamine/galactosamine-6-phosphate isomerase family. NagB subfamily.</text>
</comment>
<dbReference type="PANTHER" id="PTHR11280:SF5">
    <property type="entry name" value="GLUCOSAMINE-6-PHOSPHATE ISOMERASE"/>
    <property type="match status" value="1"/>
</dbReference>
<dbReference type="STRING" id="1423806.FD15_GL000042"/>
<protein>
    <recommendedName>
        <fullName evidence="4">Glucosamine-6-phosphate deaminase</fullName>
        <ecNumber evidence="4">3.5.99.6</ecNumber>
    </recommendedName>
    <alternativeName>
        <fullName evidence="4">GlcN6P deaminase</fullName>
        <shortName evidence="4">GNPDA</shortName>
    </alternativeName>
    <alternativeName>
        <fullName evidence="4">Glucosamine-6-phosphate isomerase</fullName>
    </alternativeName>
</protein>
<dbReference type="Gene3D" id="3.40.50.1360">
    <property type="match status" value="1"/>
</dbReference>
<dbReference type="GO" id="GO:0042802">
    <property type="term" value="F:identical protein binding"/>
    <property type="evidence" value="ECO:0007669"/>
    <property type="project" value="TreeGrafter"/>
</dbReference>
<dbReference type="EC" id="3.5.99.6" evidence="4"/>
<dbReference type="PROSITE" id="PS01161">
    <property type="entry name" value="GLC_GALNAC_ISOMERASE"/>
    <property type="match status" value="1"/>
</dbReference>
<dbReference type="CDD" id="cd01399">
    <property type="entry name" value="GlcN6P_deaminase"/>
    <property type="match status" value="1"/>
</dbReference>
<reference evidence="6 7" key="1">
    <citation type="journal article" date="2015" name="Genome Announc.">
        <title>Expanding the biotechnology potential of lactobacilli through comparative genomics of 213 strains and associated genera.</title>
        <authorList>
            <person name="Sun Z."/>
            <person name="Harris H.M."/>
            <person name="McCann A."/>
            <person name="Guo C."/>
            <person name="Argimon S."/>
            <person name="Zhang W."/>
            <person name="Yang X."/>
            <person name="Jeffery I.B."/>
            <person name="Cooney J.C."/>
            <person name="Kagawa T.F."/>
            <person name="Liu W."/>
            <person name="Song Y."/>
            <person name="Salvetti E."/>
            <person name="Wrobel A."/>
            <person name="Rasinkangas P."/>
            <person name="Parkhill J."/>
            <person name="Rea M.C."/>
            <person name="O'Sullivan O."/>
            <person name="Ritari J."/>
            <person name="Douillard F.P."/>
            <person name="Paul Ross R."/>
            <person name="Yang R."/>
            <person name="Briner A.E."/>
            <person name="Felis G.E."/>
            <person name="de Vos W.M."/>
            <person name="Barrangou R."/>
            <person name="Klaenhammer T.R."/>
            <person name="Caufield P.W."/>
            <person name="Cui Y."/>
            <person name="Zhang H."/>
            <person name="O'Toole P.W."/>
        </authorList>
    </citation>
    <scope>NUCLEOTIDE SEQUENCE [LARGE SCALE GENOMIC DNA]</scope>
    <source>
        <strain evidence="6 7">DSM 21376</strain>
    </source>
</reference>
<dbReference type="Proteomes" id="UP000050961">
    <property type="component" value="Unassembled WGS sequence"/>
</dbReference>
<evidence type="ECO:0000313" key="7">
    <source>
        <dbReference type="Proteomes" id="UP000050961"/>
    </source>
</evidence>
<dbReference type="PANTHER" id="PTHR11280">
    <property type="entry name" value="GLUCOSAMINE-6-PHOSPHATE ISOMERASE"/>
    <property type="match status" value="1"/>
</dbReference>
<evidence type="ECO:0000256" key="2">
    <source>
        <dbReference type="ARBA" id="ARBA00022801"/>
    </source>
</evidence>
<dbReference type="RefSeq" id="WP_034989806.1">
    <property type="nucleotide sequence ID" value="NZ_AYZF01000007.1"/>
</dbReference>
<dbReference type="UniPathway" id="UPA00629">
    <property type="reaction ID" value="UER00684"/>
</dbReference>
<dbReference type="OrthoDB" id="9791139at2"/>
<dbReference type="GO" id="GO:0016853">
    <property type="term" value="F:isomerase activity"/>
    <property type="evidence" value="ECO:0007669"/>
    <property type="project" value="UniProtKB-KW"/>
</dbReference>
<dbReference type="PATRIC" id="fig|1423806.3.peg.44"/>
<keyword evidence="2 4" id="KW-0378">Hydrolase</keyword>
<keyword evidence="7" id="KW-1185">Reference proteome</keyword>
<evidence type="ECO:0000259" key="5">
    <source>
        <dbReference type="Pfam" id="PF01182"/>
    </source>
</evidence>
<evidence type="ECO:0000256" key="1">
    <source>
        <dbReference type="ARBA" id="ARBA00000644"/>
    </source>
</evidence>
<gene>
    <name evidence="4" type="primary">nagB</name>
    <name evidence="6" type="ORF">FD15_GL000042</name>
</gene>
<dbReference type="HAMAP" id="MF_01241">
    <property type="entry name" value="GlcN6P_deamin"/>
    <property type="match status" value="1"/>
</dbReference>
<dbReference type="GO" id="GO:0006043">
    <property type="term" value="P:glucosamine catabolic process"/>
    <property type="evidence" value="ECO:0007669"/>
    <property type="project" value="TreeGrafter"/>
</dbReference>
<dbReference type="AlphaFoldDB" id="A0A023CZK4"/>
<feature type="active site" description="Proton acceptor; for enolization step" evidence="4">
    <location>
        <position position="63"/>
    </location>
</feature>
<proteinExistence type="inferred from homology"/>
<dbReference type="GO" id="GO:0019262">
    <property type="term" value="P:N-acetylneuraminate catabolic process"/>
    <property type="evidence" value="ECO:0007669"/>
    <property type="project" value="UniProtKB-UniRule"/>
</dbReference>
<evidence type="ECO:0000256" key="4">
    <source>
        <dbReference type="HAMAP-Rule" id="MF_01241"/>
    </source>
</evidence>
<dbReference type="InterPro" id="IPR004547">
    <property type="entry name" value="Glucosamine6P_isomerase"/>
</dbReference>
<evidence type="ECO:0000313" key="6">
    <source>
        <dbReference type="EMBL" id="KRN07217.1"/>
    </source>
</evidence>
<dbReference type="GO" id="GO:0004342">
    <property type="term" value="F:glucosamine-6-phosphate deaminase activity"/>
    <property type="evidence" value="ECO:0007669"/>
    <property type="project" value="UniProtKB-UniRule"/>
</dbReference>
<dbReference type="Pfam" id="PF01182">
    <property type="entry name" value="Glucosamine_iso"/>
    <property type="match status" value="1"/>
</dbReference>